<keyword evidence="1" id="KW-1133">Transmembrane helix</keyword>
<keyword evidence="1" id="KW-0472">Membrane</keyword>
<dbReference type="Proteomes" id="UP001552299">
    <property type="component" value="Unassembled WGS sequence"/>
</dbReference>
<proteinExistence type="predicted"/>
<gene>
    <name evidence="2" type="ORF">M5K25_020243</name>
</gene>
<keyword evidence="1" id="KW-0812">Transmembrane</keyword>
<protein>
    <submittedName>
        <fullName evidence="2">Uncharacterized protein</fullName>
    </submittedName>
</protein>
<evidence type="ECO:0000313" key="2">
    <source>
        <dbReference type="EMBL" id="KAL0909380.1"/>
    </source>
</evidence>
<organism evidence="2 3">
    <name type="scientific">Dendrobium thyrsiflorum</name>
    <name type="common">Pinecone-like raceme dendrobium</name>
    <name type="synonym">Orchid</name>
    <dbReference type="NCBI Taxonomy" id="117978"/>
    <lineage>
        <taxon>Eukaryota</taxon>
        <taxon>Viridiplantae</taxon>
        <taxon>Streptophyta</taxon>
        <taxon>Embryophyta</taxon>
        <taxon>Tracheophyta</taxon>
        <taxon>Spermatophyta</taxon>
        <taxon>Magnoliopsida</taxon>
        <taxon>Liliopsida</taxon>
        <taxon>Asparagales</taxon>
        <taxon>Orchidaceae</taxon>
        <taxon>Epidendroideae</taxon>
        <taxon>Malaxideae</taxon>
        <taxon>Dendrobiinae</taxon>
        <taxon>Dendrobium</taxon>
    </lineage>
</organism>
<accession>A0ABD0UA22</accession>
<sequence length="420" mass="46885">MAKEQRSLHGEAKIATFSFIGVMGFPVVLVRLAGKCISFLLFPISKDGELNILKTDDGKNEDKPDQDPMGFKYFENGSPPIEISHQHGHHRGSLQLRFFANTVIIEDDMFRQAKTRVSAHLLWRLSSEVLQHCVGFSASPGGVKKDICSLPLPKGLRLVKLVPKVIKPQQVSWASSSWFHMVIKPQQVSSVSPKMICIGIWEHFGKYNPLRLRFIVNMAIIGATLQSLEKLCGKHHSKVLLDHIPATDRRRTFTQPPIIAGLLLGLQPLPDFCPATSRRWTSVGPLTSPDFCLATDHRQTFARPPNVVGLPSGHRPSLDFPLATNCRRTSARPPIIARLRSFRPPSPADCGLPDHHRSTRVLPTIVAHSDLCRPPTTILRTTIARLRSFQPPSPADYGSSYKARTLNFCHIMHSHIVYVT</sequence>
<reference evidence="2 3" key="1">
    <citation type="journal article" date="2024" name="Plant Biotechnol. J.">
        <title>Dendrobium thyrsiflorum genome and its molecular insights into genes involved in important horticultural traits.</title>
        <authorList>
            <person name="Chen B."/>
            <person name="Wang J.Y."/>
            <person name="Zheng P.J."/>
            <person name="Li K.L."/>
            <person name="Liang Y.M."/>
            <person name="Chen X.F."/>
            <person name="Zhang C."/>
            <person name="Zhao X."/>
            <person name="He X."/>
            <person name="Zhang G.Q."/>
            <person name="Liu Z.J."/>
            <person name="Xu Q."/>
        </authorList>
    </citation>
    <scope>NUCLEOTIDE SEQUENCE [LARGE SCALE GENOMIC DNA]</scope>
    <source>
        <strain evidence="2">GZMU011</strain>
    </source>
</reference>
<comment type="caution">
    <text evidence="2">The sequence shown here is derived from an EMBL/GenBank/DDBJ whole genome shotgun (WGS) entry which is preliminary data.</text>
</comment>
<dbReference type="AlphaFoldDB" id="A0ABD0UA22"/>
<evidence type="ECO:0000256" key="1">
    <source>
        <dbReference type="SAM" id="Phobius"/>
    </source>
</evidence>
<dbReference type="EMBL" id="JANQDX010000016">
    <property type="protein sequence ID" value="KAL0909380.1"/>
    <property type="molecule type" value="Genomic_DNA"/>
</dbReference>
<evidence type="ECO:0000313" key="3">
    <source>
        <dbReference type="Proteomes" id="UP001552299"/>
    </source>
</evidence>
<name>A0ABD0UA22_DENTH</name>
<keyword evidence="3" id="KW-1185">Reference proteome</keyword>
<feature type="transmembrane region" description="Helical" evidence="1">
    <location>
        <begin position="12"/>
        <end position="34"/>
    </location>
</feature>